<keyword evidence="7" id="KW-1185">Reference proteome</keyword>
<dbReference type="InterPro" id="IPR019378">
    <property type="entry name" value="GDP-Fuc_O-FucTrfase"/>
</dbReference>
<proteinExistence type="predicted"/>
<feature type="region of interest" description="Disordered" evidence="4">
    <location>
        <begin position="158"/>
        <end position="199"/>
    </location>
</feature>
<keyword evidence="1" id="KW-0808">Transferase</keyword>
<keyword evidence="3" id="KW-0119">Carbohydrate metabolism</keyword>
<name>A0AAD7G8F6_MYCRO</name>
<dbReference type="Proteomes" id="UP001221757">
    <property type="component" value="Unassembled WGS sequence"/>
</dbReference>
<evidence type="ECO:0000256" key="5">
    <source>
        <dbReference type="SAM" id="Phobius"/>
    </source>
</evidence>
<dbReference type="CDD" id="cd11296">
    <property type="entry name" value="O-FucT_like"/>
    <property type="match status" value="1"/>
</dbReference>
<evidence type="ECO:0000256" key="4">
    <source>
        <dbReference type="SAM" id="MobiDB-lite"/>
    </source>
</evidence>
<protein>
    <submittedName>
        <fullName evidence="6">Uncharacterized protein</fullName>
    </submittedName>
</protein>
<evidence type="ECO:0000313" key="7">
    <source>
        <dbReference type="Proteomes" id="UP001221757"/>
    </source>
</evidence>
<keyword evidence="2" id="KW-0294">Fucose metabolism</keyword>
<reference evidence="6" key="1">
    <citation type="submission" date="2023-03" db="EMBL/GenBank/DDBJ databases">
        <title>Massive genome expansion in bonnet fungi (Mycena s.s.) driven by repeated elements and novel gene families across ecological guilds.</title>
        <authorList>
            <consortium name="Lawrence Berkeley National Laboratory"/>
            <person name="Harder C.B."/>
            <person name="Miyauchi S."/>
            <person name="Viragh M."/>
            <person name="Kuo A."/>
            <person name="Thoen E."/>
            <person name="Andreopoulos B."/>
            <person name="Lu D."/>
            <person name="Skrede I."/>
            <person name="Drula E."/>
            <person name="Henrissat B."/>
            <person name="Morin E."/>
            <person name="Kohler A."/>
            <person name="Barry K."/>
            <person name="LaButti K."/>
            <person name="Morin E."/>
            <person name="Salamov A."/>
            <person name="Lipzen A."/>
            <person name="Mereny Z."/>
            <person name="Hegedus B."/>
            <person name="Baldrian P."/>
            <person name="Stursova M."/>
            <person name="Weitz H."/>
            <person name="Taylor A."/>
            <person name="Grigoriev I.V."/>
            <person name="Nagy L.G."/>
            <person name="Martin F."/>
            <person name="Kauserud H."/>
        </authorList>
    </citation>
    <scope>NUCLEOTIDE SEQUENCE</scope>
    <source>
        <strain evidence="6">CBHHK067</strain>
    </source>
</reference>
<evidence type="ECO:0000256" key="1">
    <source>
        <dbReference type="ARBA" id="ARBA00022679"/>
    </source>
</evidence>
<keyword evidence="5" id="KW-1133">Transmembrane helix</keyword>
<feature type="transmembrane region" description="Helical" evidence="5">
    <location>
        <begin position="15"/>
        <end position="33"/>
    </location>
</feature>
<accession>A0AAD7G8F6</accession>
<dbReference type="AlphaFoldDB" id="A0AAD7G8F6"/>
<organism evidence="6 7">
    <name type="scientific">Mycena rosella</name>
    <name type="common">Pink bonnet</name>
    <name type="synonym">Agaricus rosellus</name>
    <dbReference type="NCBI Taxonomy" id="1033263"/>
    <lineage>
        <taxon>Eukaryota</taxon>
        <taxon>Fungi</taxon>
        <taxon>Dikarya</taxon>
        <taxon>Basidiomycota</taxon>
        <taxon>Agaricomycotina</taxon>
        <taxon>Agaricomycetes</taxon>
        <taxon>Agaricomycetidae</taxon>
        <taxon>Agaricales</taxon>
        <taxon>Marasmiineae</taxon>
        <taxon>Mycenaceae</taxon>
        <taxon>Mycena</taxon>
    </lineage>
</organism>
<evidence type="ECO:0000256" key="3">
    <source>
        <dbReference type="ARBA" id="ARBA00023277"/>
    </source>
</evidence>
<dbReference type="Gene3D" id="3.40.50.11350">
    <property type="match status" value="1"/>
</dbReference>
<dbReference type="GO" id="GO:0016740">
    <property type="term" value="F:transferase activity"/>
    <property type="evidence" value="ECO:0007669"/>
    <property type="project" value="UniProtKB-KW"/>
</dbReference>
<sequence>MTASTSKLPHASPRLLAIGLYGSLTLVVLWFILSRESWGQRRDEPSSVIDAAAMEALGLPMFHDIRQYEHDLPQHTANESNPRYLFFPGETWGAGLVNTHLAYLSDRAYVFVDYIARDHPPFPDKLAGVRHWLHVPANAFMSGPTAGGHCPRRVIMTAPGGAPSRRHGGTPPAPRARRNSQTRRHALQPRARRLERRSSNHGQAEFFYTERPLDLWPTYSASPALQLFSWSPLIAGAIARNFALLSPARPPPYLAPAPTPAGAVQFAPYRPAHPPLAGLLGLHVRRGDFKKHCVALANDGASYEAWNRLSSPGVRAWLANETGDVYPDLPDALEAGEGSHKEKVLAHCWPSQQDIVRRVRAVREAAVTGDNFAPQALRTVYIATDSERRSVDELTALLKADGWEAVSSTLDMTLTLEERAVAQAVDMAVLTGAETFIGVGFSSLTSNVAQIRLASGRHPHTIRFW</sequence>
<dbReference type="GO" id="GO:0006004">
    <property type="term" value="P:fucose metabolic process"/>
    <property type="evidence" value="ECO:0007669"/>
    <property type="project" value="UniProtKB-KW"/>
</dbReference>
<keyword evidence="5" id="KW-0812">Transmembrane</keyword>
<evidence type="ECO:0000256" key="2">
    <source>
        <dbReference type="ARBA" id="ARBA00023253"/>
    </source>
</evidence>
<feature type="compositionally biased region" description="Basic residues" evidence="4">
    <location>
        <begin position="175"/>
        <end position="195"/>
    </location>
</feature>
<gene>
    <name evidence="6" type="ORF">B0H17DRAFT_1089062</name>
</gene>
<evidence type="ECO:0000313" key="6">
    <source>
        <dbReference type="EMBL" id="KAJ7667126.1"/>
    </source>
</evidence>
<dbReference type="EMBL" id="JARKIE010000205">
    <property type="protein sequence ID" value="KAJ7667126.1"/>
    <property type="molecule type" value="Genomic_DNA"/>
</dbReference>
<dbReference type="Pfam" id="PF10250">
    <property type="entry name" value="O-FucT"/>
    <property type="match status" value="1"/>
</dbReference>
<keyword evidence="5" id="KW-0472">Membrane</keyword>
<comment type="caution">
    <text evidence="6">The sequence shown here is derived from an EMBL/GenBank/DDBJ whole genome shotgun (WGS) entry which is preliminary data.</text>
</comment>